<accession>A0AB39V1W9</accession>
<dbReference type="EMBL" id="CP165647">
    <property type="protein sequence ID" value="XDU61580.1"/>
    <property type="molecule type" value="Genomic_DNA"/>
</dbReference>
<sequence length="164" mass="19195">MNNLINTENLKDKIEKYKIEDEKNKYIFRANLKYMISSSIFFIILMFIAGYSLYKGITGLEKLTPIKITLIIILFGYVFIASFLLFNFKIVIENNEIFIKNLCIKMSDIERATVKIAKISSTKVDKILEIVTKDKKKIQIRLNINNELLFFKLIQNQIGEKLNI</sequence>
<name>A0AB39V1W9_9FUSO</name>
<dbReference type="AlphaFoldDB" id="A0AB39V1W9"/>
<organism evidence="2">
    <name type="scientific">Leptotrichia alba</name>
    <dbReference type="NCBI Taxonomy" id="3239304"/>
    <lineage>
        <taxon>Bacteria</taxon>
        <taxon>Fusobacteriati</taxon>
        <taxon>Fusobacteriota</taxon>
        <taxon>Fusobacteriia</taxon>
        <taxon>Fusobacteriales</taxon>
        <taxon>Leptotrichiaceae</taxon>
        <taxon>Leptotrichia</taxon>
    </lineage>
</organism>
<feature type="transmembrane region" description="Helical" evidence="1">
    <location>
        <begin position="34"/>
        <end position="54"/>
    </location>
</feature>
<keyword evidence="1" id="KW-0472">Membrane</keyword>
<keyword evidence="1" id="KW-0812">Transmembrane</keyword>
<feature type="transmembrane region" description="Helical" evidence="1">
    <location>
        <begin position="66"/>
        <end position="86"/>
    </location>
</feature>
<dbReference type="RefSeq" id="WP_369715130.1">
    <property type="nucleotide sequence ID" value="NZ_CP165647.1"/>
</dbReference>
<dbReference type="KEGG" id="lala:AB8B28_07940"/>
<evidence type="ECO:0000256" key="1">
    <source>
        <dbReference type="SAM" id="Phobius"/>
    </source>
</evidence>
<keyword evidence="1" id="KW-1133">Transmembrane helix</keyword>
<protein>
    <submittedName>
        <fullName evidence="2">Uncharacterized protein</fullName>
    </submittedName>
</protein>
<evidence type="ECO:0000313" key="2">
    <source>
        <dbReference type="EMBL" id="XDU61580.1"/>
    </source>
</evidence>
<proteinExistence type="predicted"/>
<reference evidence="2" key="1">
    <citation type="submission" date="2024-07" db="EMBL/GenBank/DDBJ databases">
        <authorList>
            <person name="Li X.-J."/>
            <person name="Wang X."/>
        </authorList>
    </citation>
    <scope>NUCLEOTIDE SEQUENCE</scope>
    <source>
        <strain evidence="2">HSP-536</strain>
    </source>
</reference>
<gene>
    <name evidence="2" type="ORF">AB8B28_07940</name>
</gene>